<comment type="subcellular location">
    <subcellularLocation>
        <location evidence="1">Membrane</location>
        <topology evidence="1">Multi-pass membrane protein</topology>
    </subcellularLocation>
</comment>
<feature type="transmembrane region" description="Helical" evidence="5">
    <location>
        <begin position="6"/>
        <end position="31"/>
    </location>
</feature>
<keyword evidence="2 5" id="KW-0812">Transmembrane</keyword>
<feature type="transmembrane region" description="Helical" evidence="5">
    <location>
        <begin position="76"/>
        <end position="98"/>
    </location>
</feature>
<feature type="domain" description="NADH:quinone oxidoreductase/Mrp antiporter transmembrane" evidence="6">
    <location>
        <begin position="7"/>
        <end position="300"/>
    </location>
</feature>
<evidence type="ECO:0000256" key="1">
    <source>
        <dbReference type="ARBA" id="ARBA00004141"/>
    </source>
</evidence>
<evidence type="ECO:0000313" key="7">
    <source>
        <dbReference type="EMBL" id="EQD61968.1"/>
    </source>
</evidence>
<feature type="transmembrane region" description="Helical" evidence="5">
    <location>
        <begin position="206"/>
        <end position="231"/>
    </location>
</feature>
<comment type="caution">
    <text evidence="7">The sequence shown here is derived from an EMBL/GenBank/DDBJ whole genome shotgun (WGS) entry which is preliminary data.</text>
</comment>
<keyword evidence="3 5" id="KW-1133">Transmembrane helix</keyword>
<reference evidence="7" key="2">
    <citation type="journal article" date="2014" name="ISME J.">
        <title>Microbial stratification in low pH oxic and suboxic macroscopic growths along an acid mine drainage.</title>
        <authorList>
            <person name="Mendez-Garcia C."/>
            <person name="Mesa V."/>
            <person name="Sprenger R.R."/>
            <person name="Richter M."/>
            <person name="Diez M.S."/>
            <person name="Solano J."/>
            <person name="Bargiela R."/>
            <person name="Golyshina O.V."/>
            <person name="Manteca A."/>
            <person name="Ramos J.L."/>
            <person name="Gallego J.R."/>
            <person name="Llorente I."/>
            <person name="Martins Dos Santos V.A."/>
            <person name="Jensen O.N."/>
            <person name="Pelaez A.I."/>
            <person name="Sanchez J."/>
            <person name="Ferrer M."/>
        </authorList>
    </citation>
    <scope>NUCLEOTIDE SEQUENCE</scope>
</reference>
<keyword evidence="4 5" id="KW-0472">Membrane</keyword>
<gene>
    <name evidence="7" type="ORF">B1A_09528</name>
</gene>
<organism evidence="7">
    <name type="scientific">mine drainage metagenome</name>
    <dbReference type="NCBI Taxonomy" id="410659"/>
    <lineage>
        <taxon>unclassified sequences</taxon>
        <taxon>metagenomes</taxon>
        <taxon>ecological metagenomes</taxon>
    </lineage>
</organism>
<protein>
    <submittedName>
        <fullName evidence="7">NADH dehydrogenase subunit N</fullName>
    </submittedName>
</protein>
<feature type="non-terminal residue" evidence="7">
    <location>
        <position position="336"/>
    </location>
</feature>
<feature type="transmembrane region" description="Helical" evidence="5">
    <location>
        <begin position="119"/>
        <end position="142"/>
    </location>
</feature>
<sequence>MIIAAFSMNLIVIFVAFEGISIGTYIMTAYGKSRRNLEAATKYFFTGAIATSFILFGSAFYFISAGTFSLLNVTTLQSHSVLIALIFLFVGFGFKLALVPMHQWAIDTYDGSSNSVSAFLSTGTKVLAFLIILKVFLVGFAADSIDVYYLFLIISIITMTYGNIAAISETNLKRVFAYSSVAQAGYLILVLTVVSFSSNKNAIDLAILAGMFYSLVYIFMKGGAFFSVGLVKKSNASIDDLGGLAWKSPAMALSIIVILISLAGIPPTAGFFAKYYLFLALISGQLWWLAVIAIINSAISVFYYLRLIVIMFRRNSNSDFDLSPSVYYPVIIAAFM</sequence>
<dbReference type="AlphaFoldDB" id="T1B039"/>
<feature type="transmembrane region" description="Helical" evidence="5">
    <location>
        <begin position="43"/>
        <end position="64"/>
    </location>
</feature>
<feature type="transmembrane region" description="Helical" evidence="5">
    <location>
        <begin position="252"/>
        <end position="273"/>
    </location>
</feature>
<proteinExistence type="predicted"/>
<evidence type="ECO:0000259" key="6">
    <source>
        <dbReference type="Pfam" id="PF00361"/>
    </source>
</evidence>
<feature type="transmembrane region" description="Helical" evidence="5">
    <location>
        <begin position="148"/>
        <end position="168"/>
    </location>
</feature>
<feature type="transmembrane region" description="Helical" evidence="5">
    <location>
        <begin position="175"/>
        <end position="194"/>
    </location>
</feature>
<dbReference type="GO" id="GO:0016020">
    <property type="term" value="C:membrane"/>
    <property type="evidence" value="ECO:0007669"/>
    <property type="project" value="UniProtKB-SubCell"/>
</dbReference>
<evidence type="ECO:0000256" key="5">
    <source>
        <dbReference type="SAM" id="Phobius"/>
    </source>
</evidence>
<dbReference type="InterPro" id="IPR001750">
    <property type="entry name" value="ND/Mrp_TM"/>
</dbReference>
<dbReference type="Pfam" id="PF00361">
    <property type="entry name" value="Proton_antipo_M"/>
    <property type="match status" value="1"/>
</dbReference>
<evidence type="ECO:0000256" key="4">
    <source>
        <dbReference type="ARBA" id="ARBA00023136"/>
    </source>
</evidence>
<evidence type="ECO:0000256" key="3">
    <source>
        <dbReference type="ARBA" id="ARBA00022989"/>
    </source>
</evidence>
<reference evidence="7" key="1">
    <citation type="submission" date="2013-08" db="EMBL/GenBank/DDBJ databases">
        <authorList>
            <person name="Mendez C."/>
            <person name="Richter M."/>
            <person name="Ferrer M."/>
            <person name="Sanchez J."/>
        </authorList>
    </citation>
    <scope>NUCLEOTIDE SEQUENCE</scope>
</reference>
<feature type="transmembrane region" description="Helical" evidence="5">
    <location>
        <begin position="285"/>
        <end position="305"/>
    </location>
</feature>
<evidence type="ECO:0000256" key="2">
    <source>
        <dbReference type="ARBA" id="ARBA00022692"/>
    </source>
</evidence>
<accession>T1B039</accession>
<dbReference type="PANTHER" id="PTHR22773">
    <property type="entry name" value="NADH DEHYDROGENASE"/>
    <property type="match status" value="1"/>
</dbReference>
<name>T1B039_9ZZZZ</name>
<dbReference type="EMBL" id="AUZX01006797">
    <property type="protein sequence ID" value="EQD61968.1"/>
    <property type="molecule type" value="Genomic_DNA"/>
</dbReference>